<dbReference type="EMBL" id="BN001303">
    <property type="protein sequence ID" value="CBF78258.1"/>
    <property type="molecule type" value="Genomic_DNA"/>
</dbReference>
<reference evidence="3" key="1">
    <citation type="journal article" date="2005" name="Nature">
        <title>Sequencing of Aspergillus nidulans and comparative analysis with A. fumigatus and A. oryzae.</title>
        <authorList>
            <person name="Galagan J.E."/>
            <person name="Calvo S.E."/>
            <person name="Cuomo C."/>
            <person name="Ma L.J."/>
            <person name="Wortman J.R."/>
            <person name="Batzoglou S."/>
            <person name="Lee S.I."/>
            <person name="Basturkmen M."/>
            <person name="Spevak C.C."/>
            <person name="Clutterbuck J."/>
            <person name="Kapitonov V."/>
            <person name="Jurka J."/>
            <person name="Scazzocchio C."/>
            <person name="Farman M."/>
            <person name="Butler J."/>
            <person name="Purcell S."/>
            <person name="Harris S."/>
            <person name="Braus G.H."/>
            <person name="Draht O."/>
            <person name="Busch S."/>
            <person name="D'Enfert C."/>
            <person name="Bouchier C."/>
            <person name="Goldman G.H."/>
            <person name="Bell-Pedersen D."/>
            <person name="Griffiths-Jones S."/>
            <person name="Doonan J.H."/>
            <person name="Yu J."/>
            <person name="Vienken K."/>
            <person name="Pain A."/>
            <person name="Freitag M."/>
            <person name="Selker E.U."/>
            <person name="Archer D.B."/>
            <person name="Penalva M.A."/>
            <person name="Oakley B.R."/>
            <person name="Momany M."/>
            <person name="Tanaka T."/>
            <person name="Kumagai T."/>
            <person name="Asai K."/>
            <person name="Machida M."/>
            <person name="Nierman W.C."/>
            <person name="Denning D.W."/>
            <person name="Caddick M."/>
            <person name="Hynes M."/>
            <person name="Paoletti M."/>
            <person name="Fischer R."/>
            <person name="Miller B."/>
            <person name="Dyer P."/>
            <person name="Sachs M.S."/>
            <person name="Osmani S.A."/>
            <person name="Birren B.W."/>
        </authorList>
    </citation>
    <scope>NUCLEOTIDE SEQUENCE [LARGE SCALE GENOMIC DNA]</scope>
    <source>
        <strain evidence="3">FGSC A4 / ATCC 38163 / CBS 112.46 / NRRL 194 / M139</strain>
    </source>
</reference>
<dbReference type="KEGG" id="ani:ANIA_08649"/>
<name>Q5AST1_EMENI</name>
<dbReference type="OMA" id="IEGRYYT"/>
<dbReference type="AlphaFoldDB" id="Q5AST1"/>
<dbReference type="Proteomes" id="UP000000560">
    <property type="component" value="Chromosome III"/>
</dbReference>
<sequence length="225" mass="25205">MRTHDDFMRDVDTTANPLHNDTAEEDTRRKKTRIVHPSTQICRDWMIVSGNVHYARDKASFVPSSYTPISAMLKSNIFSPHDEMLVAGIGDVHLTVPRGINDPNVHTLVLENVLHIPEALCNGFNPLLIGSSMSCHAEYWEGCDRWGNGMWYGTRFCGVGRLVLAPGDGQAESDLIEGREYTLSLYVSPEEKRMIIEQAQRLRSQEQTNGQALGMDGMQMIGSQI</sequence>
<dbReference type="HOGENOM" id="CLU_098702_0_0_1"/>
<accession>Q5AST1</accession>
<evidence type="ECO:0000313" key="2">
    <source>
        <dbReference type="EMBL" id="CBF78258.1"/>
    </source>
</evidence>
<dbReference type="PANTHER" id="PTHR40628">
    <property type="entry name" value="CHROMO DOMAIN-CONTAINING PROTEIN"/>
    <property type="match status" value="1"/>
</dbReference>
<protein>
    <submittedName>
        <fullName evidence="2">Uncharacterized protein</fullName>
    </submittedName>
</protein>
<accession>C8VAB9</accession>
<proteinExistence type="predicted"/>
<gene>
    <name evidence="2" type="ORF">ANIA_08649</name>
</gene>
<keyword evidence="3" id="KW-1185">Reference proteome</keyword>
<dbReference type="OrthoDB" id="4232400at2759"/>
<dbReference type="eggNOG" id="ENOG502SZ82">
    <property type="taxonomic scope" value="Eukaryota"/>
</dbReference>
<dbReference type="PANTHER" id="PTHR40628:SF1">
    <property type="entry name" value="CHROMO DOMAIN-CONTAINING PROTEIN"/>
    <property type="match status" value="1"/>
</dbReference>
<dbReference type="RefSeq" id="XP_681918.1">
    <property type="nucleotide sequence ID" value="XM_676826.1"/>
</dbReference>
<dbReference type="GeneID" id="2868498"/>
<feature type="region of interest" description="Disordered" evidence="1">
    <location>
        <begin position="1"/>
        <end position="32"/>
    </location>
</feature>
<feature type="compositionally biased region" description="Basic and acidic residues" evidence="1">
    <location>
        <begin position="1"/>
        <end position="12"/>
    </location>
</feature>
<evidence type="ECO:0000313" key="3">
    <source>
        <dbReference type="Proteomes" id="UP000000560"/>
    </source>
</evidence>
<organism evidence="2 3">
    <name type="scientific">Emericella nidulans (strain FGSC A4 / ATCC 38163 / CBS 112.46 / NRRL 194 / M139)</name>
    <name type="common">Aspergillus nidulans</name>
    <dbReference type="NCBI Taxonomy" id="227321"/>
    <lineage>
        <taxon>Eukaryota</taxon>
        <taxon>Fungi</taxon>
        <taxon>Dikarya</taxon>
        <taxon>Ascomycota</taxon>
        <taxon>Pezizomycotina</taxon>
        <taxon>Eurotiomycetes</taxon>
        <taxon>Eurotiomycetidae</taxon>
        <taxon>Eurotiales</taxon>
        <taxon>Aspergillaceae</taxon>
        <taxon>Aspergillus</taxon>
        <taxon>Aspergillus subgen. Nidulantes</taxon>
    </lineage>
</organism>
<dbReference type="InParanoid" id="Q5AST1"/>
<evidence type="ECO:0000256" key="1">
    <source>
        <dbReference type="SAM" id="MobiDB-lite"/>
    </source>
</evidence>
<reference evidence="3" key="2">
    <citation type="journal article" date="2009" name="Fungal Genet. Biol.">
        <title>The 2008 update of the Aspergillus nidulans genome annotation: a community effort.</title>
        <authorList>
            <person name="Wortman J.R."/>
            <person name="Gilsenan J.M."/>
            <person name="Joardar V."/>
            <person name="Deegan J."/>
            <person name="Clutterbuck J."/>
            <person name="Andersen M.R."/>
            <person name="Archer D."/>
            <person name="Bencina M."/>
            <person name="Braus G."/>
            <person name="Coutinho P."/>
            <person name="von Dohren H."/>
            <person name="Doonan J."/>
            <person name="Driessen A.J."/>
            <person name="Durek P."/>
            <person name="Espeso E."/>
            <person name="Fekete E."/>
            <person name="Flipphi M."/>
            <person name="Estrada C.G."/>
            <person name="Geysens S."/>
            <person name="Goldman G."/>
            <person name="de Groot P.W."/>
            <person name="Hansen K."/>
            <person name="Harris S.D."/>
            <person name="Heinekamp T."/>
            <person name="Helmstaedt K."/>
            <person name="Henrissat B."/>
            <person name="Hofmann G."/>
            <person name="Homan T."/>
            <person name="Horio T."/>
            <person name="Horiuchi H."/>
            <person name="James S."/>
            <person name="Jones M."/>
            <person name="Karaffa L."/>
            <person name="Karanyi Z."/>
            <person name="Kato M."/>
            <person name="Keller N."/>
            <person name="Kelly D.E."/>
            <person name="Kiel J.A."/>
            <person name="Kim J.M."/>
            <person name="van der Klei I.J."/>
            <person name="Klis F.M."/>
            <person name="Kovalchuk A."/>
            <person name="Krasevec N."/>
            <person name="Kubicek C.P."/>
            <person name="Liu B."/>
            <person name="Maccabe A."/>
            <person name="Meyer V."/>
            <person name="Mirabito P."/>
            <person name="Miskei M."/>
            <person name="Mos M."/>
            <person name="Mullins J."/>
            <person name="Nelson D.R."/>
            <person name="Nielsen J."/>
            <person name="Oakley B.R."/>
            <person name="Osmani S.A."/>
            <person name="Pakula T."/>
            <person name="Paszewski A."/>
            <person name="Paulsen I."/>
            <person name="Pilsyk S."/>
            <person name="Pocsi I."/>
            <person name="Punt P.J."/>
            <person name="Ram A.F."/>
            <person name="Ren Q."/>
            <person name="Robellet X."/>
            <person name="Robson G."/>
            <person name="Seiboth B."/>
            <person name="van Solingen P."/>
            <person name="Specht T."/>
            <person name="Sun J."/>
            <person name="Taheri-Talesh N."/>
            <person name="Takeshita N."/>
            <person name="Ussery D."/>
            <person name="vanKuyk P.A."/>
            <person name="Visser H."/>
            <person name="van de Vondervoort P.J."/>
            <person name="de Vries R.P."/>
            <person name="Walton J."/>
            <person name="Xiang X."/>
            <person name="Xiong Y."/>
            <person name="Zeng A.P."/>
            <person name="Brandt B.W."/>
            <person name="Cornell M.J."/>
            <person name="van den Hondel C.A."/>
            <person name="Visser J."/>
            <person name="Oliver S.G."/>
            <person name="Turner G."/>
        </authorList>
    </citation>
    <scope>GENOME REANNOTATION</scope>
    <source>
        <strain evidence="3">FGSC A4 / ATCC 38163 / CBS 112.46 / NRRL 194 / M139</strain>
    </source>
</reference>